<dbReference type="Proteomes" id="UP001221413">
    <property type="component" value="Unassembled WGS sequence"/>
</dbReference>
<comment type="caution">
    <text evidence="2">The sequence shown here is derived from an EMBL/GenBank/DDBJ whole genome shotgun (WGS) entry which is preliminary data.</text>
</comment>
<evidence type="ECO:0000313" key="2">
    <source>
        <dbReference type="EMBL" id="KAJ6261372.1"/>
    </source>
</evidence>
<accession>A0AAD6J3G6</accession>
<proteinExistence type="predicted"/>
<protein>
    <recommendedName>
        <fullName evidence="1">CHAT domain-containing protein</fullName>
    </recommendedName>
</protein>
<evidence type="ECO:0000313" key="3">
    <source>
        <dbReference type="Proteomes" id="UP001221413"/>
    </source>
</evidence>
<organism evidence="2 3">
    <name type="scientific">Drechslerella dactyloides</name>
    <name type="common">Nematode-trapping fungus</name>
    <name type="synonym">Arthrobotrys dactyloides</name>
    <dbReference type="NCBI Taxonomy" id="74499"/>
    <lineage>
        <taxon>Eukaryota</taxon>
        <taxon>Fungi</taxon>
        <taxon>Dikarya</taxon>
        <taxon>Ascomycota</taxon>
        <taxon>Pezizomycotina</taxon>
        <taxon>Orbiliomycetes</taxon>
        <taxon>Orbiliales</taxon>
        <taxon>Orbiliaceae</taxon>
        <taxon>Drechslerella</taxon>
    </lineage>
</organism>
<dbReference type="Pfam" id="PF12770">
    <property type="entry name" value="CHAT"/>
    <property type="match status" value="1"/>
</dbReference>
<gene>
    <name evidence="2" type="ORF">Dda_4042</name>
</gene>
<dbReference type="InterPro" id="IPR024983">
    <property type="entry name" value="CHAT_dom"/>
</dbReference>
<evidence type="ECO:0000259" key="1">
    <source>
        <dbReference type="Pfam" id="PF12770"/>
    </source>
</evidence>
<reference evidence="2" key="1">
    <citation type="submission" date="2023-01" db="EMBL/GenBank/DDBJ databases">
        <title>The chitinases involved in constricting ring structure development in the nematode-trapping fungus Drechslerella dactyloides.</title>
        <authorList>
            <person name="Wang R."/>
            <person name="Zhang L."/>
            <person name="Tang P."/>
            <person name="Li S."/>
            <person name="Liang L."/>
        </authorList>
    </citation>
    <scope>NUCLEOTIDE SEQUENCE</scope>
    <source>
        <strain evidence="2">YMF1.00031</strain>
    </source>
</reference>
<dbReference type="EMBL" id="JAQGDS010000004">
    <property type="protein sequence ID" value="KAJ6261372.1"/>
    <property type="molecule type" value="Genomic_DNA"/>
</dbReference>
<keyword evidence="3" id="KW-1185">Reference proteome</keyword>
<feature type="domain" description="CHAT" evidence="1">
    <location>
        <begin position="257"/>
        <end position="566"/>
    </location>
</feature>
<sequence length="567" mass="63029">MAHLNRELCSYKEGWHCQNAPPSTRINLARQAARILASQGDWETSSSLLEEAIKLLPVVSPRSLKHTDKQYMLAEFSGLASMAAAVSLEAGRSAYDTLRLLELGRGVIANLLMDMRGDTSTLEQRHPDLANQFKSLRDALDSPVDRTTSPILTNGTSSWVSQTKLRYELDRKFGELIATIRAQPGFDNFLLPPTETEVKDAACLGPIVIVNLSPYRCDAFLVERDRIRVLGLPDLKLGDVRKEAQNLRSSSLIAVTPTLEWLWNVVCGPSLDALGFGSPVSDNNWPRVWWIPTGLLSQFPLHAAGYHERGSTKTVLDRAMSSYAPSVKALIHGRKHHVHSSVATEPDHALLVAMKQTPDLPTSQVLPFVEKEVKVLKELYASLQLKCVTPALRKDAVLKSLQGCKIFHFAGHGSSHLTEPSQSYLLLEDWKTNPLTVGDIRDRKFQENPPFLGYLSACLTGVNEAEELADEGIHLVSAFQLAGFRHVIGTLWEVSDKHCADVARVFYETMRDEGLTDLAVCRGLHRAMRAVRDGHIEEEAAEARNATVVKMEHLTNLYWVPYIHLGV</sequence>
<dbReference type="AlphaFoldDB" id="A0AAD6J3G6"/>
<name>A0AAD6J3G6_DREDA</name>